<reference evidence="1 2" key="1">
    <citation type="journal article" date="2013" name="Lancet">
        <title>First case of E anophelis outbreak in an intensive-care unit.</title>
        <authorList>
            <person name="Teo J."/>
            <person name="Tan S.Y."/>
            <person name="Tay M."/>
            <person name="Ding Y."/>
            <person name="Kjelleberg S."/>
            <person name="Givskov M."/>
            <person name="Lin R.T."/>
            <person name="Yang L."/>
        </authorList>
    </citation>
    <scope>NUCLEOTIDE SEQUENCE [LARGE SCALE GENOMIC DNA]</scope>
    <source>
        <strain evidence="1 2">NUHP1</strain>
    </source>
</reference>
<accession>A0A077EIG8</accession>
<dbReference type="KEGG" id="eao:BD94_1565"/>
<dbReference type="HOGENOM" id="CLU_3183154_0_0_10"/>
<proteinExistence type="predicted"/>
<dbReference type="Proteomes" id="UP000028933">
    <property type="component" value="Chromosome"/>
</dbReference>
<evidence type="ECO:0000313" key="2">
    <source>
        <dbReference type="Proteomes" id="UP000028933"/>
    </source>
</evidence>
<sequence>MKTLHFNQSFGSIKIDIRHNINSSFIRFDFFMAGTDGEKKKQVWKY</sequence>
<dbReference type="AlphaFoldDB" id="A0A077EIG8"/>
<protein>
    <submittedName>
        <fullName evidence="1">Uncharacterized protein</fullName>
    </submittedName>
</protein>
<name>A0A077EIG8_9FLAO</name>
<organism evidence="1 2">
    <name type="scientific">Elizabethkingia anophelis NUHP1</name>
    <dbReference type="NCBI Taxonomy" id="1338011"/>
    <lineage>
        <taxon>Bacteria</taxon>
        <taxon>Pseudomonadati</taxon>
        <taxon>Bacteroidota</taxon>
        <taxon>Flavobacteriia</taxon>
        <taxon>Flavobacteriales</taxon>
        <taxon>Weeksellaceae</taxon>
        <taxon>Elizabethkingia</taxon>
    </lineage>
</organism>
<evidence type="ECO:0000313" key="1">
    <source>
        <dbReference type="EMBL" id="AIL45340.1"/>
    </source>
</evidence>
<dbReference type="STRING" id="1338011.BD94_1565"/>
<dbReference type="EMBL" id="CP007547">
    <property type="protein sequence ID" value="AIL45340.1"/>
    <property type="molecule type" value="Genomic_DNA"/>
</dbReference>
<gene>
    <name evidence="1" type="ORF">BD94_1565</name>
</gene>